<evidence type="ECO:0000256" key="2">
    <source>
        <dbReference type="PIRNR" id="PIRNR037010"/>
    </source>
</evidence>
<keyword evidence="4" id="KW-1185">Reference proteome</keyword>
<dbReference type="InterPro" id="IPR017089">
    <property type="entry name" value="Splicing_factor_3B_subunit_5"/>
</dbReference>
<evidence type="ECO:0000313" key="3">
    <source>
        <dbReference type="EMBL" id="KAL1589505.1"/>
    </source>
</evidence>
<accession>A0AB34L0Z2</accession>
<evidence type="ECO:0000256" key="1">
    <source>
        <dbReference type="ARBA" id="ARBA00009568"/>
    </source>
</evidence>
<dbReference type="RefSeq" id="XP_069232610.1">
    <property type="nucleotide sequence ID" value="XM_069370253.1"/>
</dbReference>
<reference evidence="3 4" key="1">
    <citation type="journal article" date="2020" name="Microbiol. Resour. Announc.">
        <title>Draft Genome Sequence of a Cladosporium Species Isolated from the Mesophotic Ascidian Didemnum maculosum.</title>
        <authorList>
            <person name="Gioti A."/>
            <person name="Siaperas R."/>
            <person name="Nikolaivits E."/>
            <person name="Le Goff G."/>
            <person name="Ouazzani J."/>
            <person name="Kotoulas G."/>
            <person name="Topakas E."/>
        </authorList>
    </citation>
    <scope>NUCLEOTIDE SEQUENCE [LARGE SCALE GENOMIC DNA]</scope>
    <source>
        <strain evidence="3 4">TM138-S3</strain>
    </source>
</reference>
<comment type="caution">
    <text evidence="3">The sequence shown here is derived from an EMBL/GenBank/DDBJ whole genome shotgun (WGS) entry which is preliminary data.</text>
</comment>
<dbReference type="PIRSF" id="PIRSF037010">
    <property type="entry name" value="Splicing_factor_3B_subunit_5"/>
    <property type="match status" value="1"/>
</dbReference>
<evidence type="ECO:0000313" key="4">
    <source>
        <dbReference type="Proteomes" id="UP000803884"/>
    </source>
</evidence>
<dbReference type="Pfam" id="PF07189">
    <property type="entry name" value="SF3b10"/>
    <property type="match status" value="1"/>
</dbReference>
<dbReference type="PANTHER" id="PTHR20978:SF0">
    <property type="entry name" value="SPLICING FACTOR 3B SUBUNIT 5"/>
    <property type="match status" value="1"/>
</dbReference>
<dbReference type="AlphaFoldDB" id="A0AB34L0Z2"/>
<name>A0AB34L0Z2_9PEZI</name>
<dbReference type="GO" id="GO:0071011">
    <property type="term" value="C:precatalytic spliceosome"/>
    <property type="evidence" value="ECO:0007669"/>
    <property type="project" value="TreeGrafter"/>
</dbReference>
<dbReference type="GeneID" id="96003091"/>
<proteinExistence type="inferred from homology"/>
<dbReference type="Proteomes" id="UP000803884">
    <property type="component" value="Unassembled WGS sequence"/>
</dbReference>
<organism evidence="3 4">
    <name type="scientific">Cladosporium halotolerans</name>
    <dbReference type="NCBI Taxonomy" id="1052096"/>
    <lineage>
        <taxon>Eukaryota</taxon>
        <taxon>Fungi</taxon>
        <taxon>Dikarya</taxon>
        <taxon>Ascomycota</taxon>
        <taxon>Pezizomycotina</taxon>
        <taxon>Dothideomycetes</taxon>
        <taxon>Dothideomycetidae</taxon>
        <taxon>Cladosporiales</taxon>
        <taxon>Cladosporiaceae</taxon>
        <taxon>Cladosporium</taxon>
    </lineage>
</organism>
<protein>
    <recommendedName>
        <fullName evidence="2">Splicing factor subunit</fullName>
    </recommendedName>
</protein>
<dbReference type="InterPro" id="IPR009846">
    <property type="entry name" value="SF3b5/RDS3-10"/>
</dbReference>
<dbReference type="GO" id="GO:0000398">
    <property type="term" value="P:mRNA splicing, via spliceosome"/>
    <property type="evidence" value="ECO:0007669"/>
    <property type="project" value="UniProtKB-UniRule"/>
</dbReference>
<dbReference type="GO" id="GO:0005686">
    <property type="term" value="C:U2 snRNP"/>
    <property type="evidence" value="ECO:0007669"/>
    <property type="project" value="TreeGrafter"/>
</dbReference>
<gene>
    <name evidence="3" type="ORF">WHR41_01647</name>
</gene>
<dbReference type="PANTHER" id="PTHR20978">
    <property type="entry name" value="SPLICING FACTOR 3B SUBUNIT 5"/>
    <property type="match status" value="1"/>
</dbReference>
<sequence length="87" mass="9898">MADKLRTQQQLEALQNKYVGTGHADTTKHEWTSNVMRDSYASYQGHPSMMLYMAVGTNTNVEAVRRHCMERMVLPVGPPPAMEEDEE</sequence>
<dbReference type="EMBL" id="JAAQHG020000004">
    <property type="protein sequence ID" value="KAL1589505.1"/>
    <property type="molecule type" value="Genomic_DNA"/>
</dbReference>
<comment type="similarity">
    <text evidence="1 2">Belongs to the SF3B5 family.</text>
</comment>